<evidence type="ECO:0000256" key="1">
    <source>
        <dbReference type="ARBA" id="ARBA00006484"/>
    </source>
</evidence>
<organism evidence="4 5">
    <name type="scientific">Planktotalea frisia</name>
    <dbReference type="NCBI Taxonomy" id="696762"/>
    <lineage>
        <taxon>Bacteria</taxon>
        <taxon>Pseudomonadati</taxon>
        <taxon>Pseudomonadota</taxon>
        <taxon>Alphaproteobacteria</taxon>
        <taxon>Rhodobacterales</taxon>
        <taxon>Paracoccaceae</taxon>
        <taxon>Planktotalea</taxon>
    </lineage>
</organism>
<dbReference type="Proteomes" id="UP000184514">
    <property type="component" value="Unassembled WGS sequence"/>
</dbReference>
<keyword evidence="5" id="KW-1185">Reference proteome</keyword>
<dbReference type="PRINTS" id="PR00080">
    <property type="entry name" value="SDRFAMILY"/>
</dbReference>
<name>A0A1L9P0I5_9RHOB</name>
<dbReference type="InterPro" id="IPR020904">
    <property type="entry name" value="Sc_DH/Rdtase_CS"/>
</dbReference>
<dbReference type="SUPFAM" id="SSF51735">
    <property type="entry name" value="NAD(P)-binding Rossmann-fold domains"/>
    <property type="match status" value="1"/>
</dbReference>
<evidence type="ECO:0000313" key="5">
    <source>
        <dbReference type="Proteomes" id="UP000184514"/>
    </source>
</evidence>
<dbReference type="OrthoDB" id="9793825at2"/>
<proteinExistence type="inferred from homology"/>
<dbReference type="STRING" id="696762.PFRI_07590"/>
<dbReference type="GO" id="GO:0003858">
    <property type="term" value="F:3-hydroxybutyrate dehydrogenase activity"/>
    <property type="evidence" value="ECO:0007669"/>
    <property type="project" value="UniProtKB-EC"/>
</dbReference>
<dbReference type="InterPro" id="IPR002347">
    <property type="entry name" value="SDR_fam"/>
</dbReference>
<gene>
    <name evidence="4" type="primary">bdhA_2</name>
    <name evidence="4" type="ORF">PFRI_07590</name>
</gene>
<evidence type="ECO:0000256" key="3">
    <source>
        <dbReference type="RuleBase" id="RU000363"/>
    </source>
</evidence>
<dbReference type="PANTHER" id="PTHR44169">
    <property type="entry name" value="NADPH-DEPENDENT 1-ACYLDIHYDROXYACETONE PHOSPHATE REDUCTASE"/>
    <property type="match status" value="1"/>
</dbReference>
<dbReference type="Pfam" id="PF00106">
    <property type="entry name" value="adh_short"/>
    <property type="match status" value="1"/>
</dbReference>
<comment type="caution">
    <text evidence="4">The sequence shown here is derived from an EMBL/GenBank/DDBJ whole genome shotgun (WGS) entry which is preliminary data.</text>
</comment>
<dbReference type="RefSeq" id="WP_072629418.1">
    <property type="nucleotide sequence ID" value="NZ_JABBAN010000054.1"/>
</dbReference>
<dbReference type="EMBL" id="MLCB01000064">
    <property type="protein sequence ID" value="OJI95050.1"/>
    <property type="molecule type" value="Genomic_DNA"/>
</dbReference>
<protein>
    <submittedName>
        <fullName evidence="4">D-beta-hydroxybutyrate dehydrogenase</fullName>
        <ecNumber evidence="4">1.1.1.30</ecNumber>
    </submittedName>
</protein>
<comment type="similarity">
    <text evidence="1 3">Belongs to the short-chain dehydrogenases/reductases (SDR) family.</text>
</comment>
<keyword evidence="2 4" id="KW-0560">Oxidoreductase</keyword>
<dbReference type="Gene3D" id="3.40.50.720">
    <property type="entry name" value="NAD(P)-binding Rossmann-like Domain"/>
    <property type="match status" value="1"/>
</dbReference>
<reference evidence="4 5" key="1">
    <citation type="submission" date="2016-10" db="EMBL/GenBank/DDBJ databases">
        <title>Genome sequence of Planktotalea frisia SH6-1.</title>
        <authorList>
            <person name="Poehlein A."/>
            <person name="Bakenhus I."/>
            <person name="Voget S."/>
            <person name="Brinkhoff T."/>
            <person name="Simon M."/>
        </authorList>
    </citation>
    <scope>NUCLEOTIDE SEQUENCE [LARGE SCALE GENOMIC DNA]</scope>
    <source>
        <strain evidence="4 5">SH6-1</strain>
    </source>
</reference>
<dbReference type="AlphaFoldDB" id="A0A1L9P0I5"/>
<dbReference type="PRINTS" id="PR00081">
    <property type="entry name" value="GDHRDH"/>
</dbReference>
<dbReference type="CDD" id="cd05374">
    <property type="entry name" value="17beta-HSD-like_SDR_c"/>
    <property type="match status" value="1"/>
</dbReference>
<dbReference type="EC" id="1.1.1.30" evidence="4"/>
<dbReference type="PROSITE" id="PS00061">
    <property type="entry name" value="ADH_SHORT"/>
    <property type="match status" value="1"/>
</dbReference>
<dbReference type="InterPro" id="IPR036291">
    <property type="entry name" value="NAD(P)-bd_dom_sf"/>
</dbReference>
<sequence length="280" mass="31124">MQKTNTQKTILITGCSSGIGYDAAHGMRKAGWRVFASCRKQEDCARLQSEGFECPLIDYSDAETITSGLASVLEATGGTLDAVFNNGAYALPGAVEDLPRDGLREIFECNLFGVHDLTRAVIPVMRAQGHGRIINCSSVLGIVTMKWRGAYSATKFAMEGLSDTLRIEMRDTDIEIILIEPGPVTSDIRVNSIPHFERWIDWKNSARRDQYESALIDRLYTSSGPDPFELPASAVTQKLLHACIAARPKPRYYVTKATYIMGTLRRLFSTRMLDWFVSKA</sequence>
<accession>A0A1L9P0I5</accession>
<evidence type="ECO:0000313" key="4">
    <source>
        <dbReference type="EMBL" id="OJI95050.1"/>
    </source>
</evidence>
<evidence type="ECO:0000256" key="2">
    <source>
        <dbReference type="ARBA" id="ARBA00023002"/>
    </source>
</evidence>
<dbReference type="PANTHER" id="PTHR44169:SF6">
    <property type="entry name" value="NADPH-DEPENDENT 1-ACYLDIHYDROXYACETONE PHOSPHATE REDUCTASE"/>
    <property type="match status" value="1"/>
</dbReference>